<keyword evidence="3" id="KW-1185">Reference proteome</keyword>
<evidence type="ECO:0000256" key="1">
    <source>
        <dbReference type="SAM" id="MobiDB-lite"/>
    </source>
</evidence>
<evidence type="ECO:0000313" key="2">
    <source>
        <dbReference type="EMBL" id="TKA81677.1"/>
    </source>
</evidence>
<evidence type="ECO:0000313" key="3">
    <source>
        <dbReference type="Proteomes" id="UP000309340"/>
    </source>
</evidence>
<gene>
    <name evidence="2" type="ORF">B0A55_01341</name>
</gene>
<dbReference type="OrthoDB" id="3827689at2759"/>
<dbReference type="EMBL" id="NAJQ01000047">
    <property type="protein sequence ID" value="TKA81677.1"/>
    <property type="molecule type" value="Genomic_DNA"/>
</dbReference>
<protein>
    <submittedName>
        <fullName evidence="2">Uncharacterized protein</fullName>
    </submittedName>
</protein>
<sequence>MEAWDDDEPFQMPENDQTQPMTCCFVNNLFGIDTPPVPVCGTLAAINELITAIDRDHLFIQPHATAKPSDFTQIAYHHLKKRDEFPDIDQLRALHDLPAEAGLPLLDEWDIDQLFRQPVVVSPAFKSLDVEEVLTALIKVAKHQEIYTSIVLSQARKPVFQLGVITMTPDSYEAPYFEAQLFPSRDDADPTSTLWLYRWCVAGADGGYEEQWRALSDGSFNARECAKMLPLQPARPVKPMVQGRKRARARFDEDDDYAVGVGLPTPESNHRGKHARPDLGYPNDKPRNDLFTDSPDSITGATILHLARFYSNQELFERINAGLAAKGLKSLKEENVVTRRITCAISSQASKSREFTDEIRKGLDEARRVNGVKARMNFKTMAKKEANRAARTKTIEGA</sequence>
<feature type="region of interest" description="Disordered" evidence="1">
    <location>
        <begin position="262"/>
        <end position="288"/>
    </location>
</feature>
<dbReference type="Proteomes" id="UP000309340">
    <property type="component" value="Unassembled WGS sequence"/>
</dbReference>
<comment type="caution">
    <text evidence="2">The sequence shown here is derived from an EMBL/GenBank/DDBJ whole genome shotgun (WGS) entry which is preliminary data.</text>
</comment>
<dbReference type="AlphaFoldDB" id="A0A4U0XXR8"/>
<proteinExistence type="predicted"/>
<name>A0A4U0XXR8_9PEZI</name>
<organism evidence="2 3">
    <name type="scientific">Friedmanniomyces simplex</name>
    <dbReference type="NCBI Taxonomy" id="329884"/>
    <lineage>
        <taxon>Eukaryota</taxon>
        <taxon>Fungi</taxon>
        <taxon>Dikarya</taxon>
        <taxon>Ascomycota</taxon>
        <taxon>Pezizomycotina</taxon>
        <taxon>Dothideomycetes</taxon>
        <taxon>Dothideomycetidae</taxon>
        <taxon>Mycosphaerellales</taxon>
        <taxon>Teratosphaeriaceae</taxon>
        <taxon>Friedmanniomyces</taxon>
    </lineage>
</organism>
<reference evidence="2 3" key="1">
    <citation type="submission" date="2017-03" db="EMBL/GenBank/DDBJ databases">
        <title>Genomes of endolithic fungi from Antarctica.</title>
        <authorList>
            <person name="Coleine C."/>
            <person name="Masonjones S."/>
            <person name="Stajich J.E."/>
        </authorList>
    </citation>
    <scope>NUCLEOTIDE SEQUENCE [LARGE SCALE GENOMIC DNA]</scope>
    <source>
        <strain evidence="2 3">CCFEE 5184</strain>
    </source>
</reference>
<accession>A0A4U0XXR8</accession>